<reference evidence="1 2" key="1">
    <citation type="submission" date="2020-02" db="EMBL/GenBank/DDBJ databases">
        <title>Characterization of phylogenetic diversity of novel bifidobacterial species isolated in Czech ZOOs.</title>
        <authorList>
            <person name="Lugli G.A."/>
            <person name="Vera N.B."/>
            <person name="Ventura M."/>
        </authorList>
    </citation>
    <scope>NUCLEOTIDE SEQUENCE [LARGE SCALE GENOMIC DNA]</scope>
    <source>
        <strain evidence="1 2">DSM 109958</strain>
    </source>
</reference>
<protein>
    <submittedName>
        <fullName evidence="1">Uncharacterized protein</fullName>
    </submittedName>
</protein>
<comment type="caution">
    <text evidence="1">The sequence shown here is derived from an EMBL/GenBank/DDBJ whole genome shotgun (WGS) entry which is preliminary data.</text>
</comment>
<dbReference type="Proteomes" id="UP000588277">
    <property type="component" value="Unassembled WGS sequence"/>
</dbReference>
<dbReference type="RefSeq" id="WP_169275824.1">
    <property type="nucleotide sequence ID" value="NZ_JAAIIH010000009.1"/>
</dbReference>
<accession>A0A7Y0F2I3</accession>
<proteinExistence type="predicted"/>
<name>A0A7Y0F2I3_9BIFI</name>
<evidence type="ECO:0000313" key="2">
    <source>
        <dbReference type="Proteomes" id="UP000588277"/>
    </source>
</evidence>
<evidence type="ECO:0000313" key="1">
    <source>
        <dbReference type="EMBL" id="NMN00679.1"/>
    </source>
</evidence>
<dbReference type="EMBL" id="JAAIIH010000009">
    <property type="protein sequence ID" value="NMN00679.1"/>
    <property type="molecule type" value="Genomic_DNA"/>
</dbReference>
<dbReference type="AlphaFoldDB" id="A0A7Y0F2I3"/>
<keyword evidence="2" id="KW-1185">Reference proteome</keyword>
<sequence length="362" mass="39479">MSTTELEIHGRYDSAFTHLMAIGLASILDDDDATRCCTVRWTNANTVVVQVHSDGGGELSWNDVGDIVRSHAARWNESHWLHAQGVYSGDAARSTMAPRLGTPSDQGWRQLEQDREQLIDGLGSALDRRYLGALGEPSYWSGDRTAQGYTPDRGASRWEMVARNRGQEFIAGRLAPLADAVAKRDAKRIVDGLRGIAAVDEAGKNKDDSRTPTGLRHPSITDNAQAWCALVGVSAFPTMKSTQPKRGGSAALFQVTGQGPYAVLPIWLHPWTVDKYRAVVRSQALLIAGLDATVGGDKADACEKYGLDEATVSASWQWLAAQGVNSVMLFPQFVSDNKSAPERWLETGRRIQPPDVRTSHGR</sequence>
<organism evidence="1 2">
    <name type="scientific">Bifidobacterium moraviense</name>
    <dbReference type="NCBI Taxonomy" id="2675323"/>
    <lineage>
        <taxon>Bacteria</taxon>
        <taxon>Bacillati</taxon>
        <taxon>Actinomycetota</taxon>
        <taxon>Actinomycetes</taxon>
        <taxon>Bifidobacteriales</taxon>
        <taxon>Bifidobacteriaceae</taxon>
        <taxon>Bifidobacterium</taxon>
    </lineage>
</organism>
<gene>
    <name evidence="1" type="ORF">G1C96_1258</name>
</gene>